<proteinExistence type="predicted"/>
<sequence length="137" mass="15954">MESNNHNNIIENDIEVDSLLTETQRLSVLVNNIEDQTEREIQRLGKVLETFAKESGDRNYEFNLDYKTNNFYSLYIRSKLKKINKFTKKYFPRRLPDQRRGRHLLETECSDSLSELQDLARVAMAADEVSAGTPVLP</sequence>
<accession>A0A9P7B164</accession>
<name>A0A9P7B164_MAUEX</name>
<keyword evidence="2" id="KW-1185">Reference proteome</keyword>
<dbReference type="EMBL" id="PUHR01000405">
    <property type="protein sequence ID" value="KAG0653680.1"/>
    <property type="molecule type" value="Genomic_DNA"/>
</dbReference>
<protein>
    <submittedName>
        <fullName evidence="1">Uncharacterized protein</fullName>
    </submittedName>
</protein>
<dbReference type="Proteomes" id="UP000750334">
    <property type="component" value="Unassembled WGS sequence"/>
</dbReference>
<comment type="caution">
    <text evidence="1">The sequence shown here is derived from an EMBL/GenBank/DDBJ whole genome shotgun (WGS) entry which is preliminary data.</text>
</comment>
<evidence type="ECO:0000313" key="2">
    <source>
        <dbReference type="Proteomes" id="UP000750334"/>
    </source>
</evidence>
<organism evidence="1 2">
    <name type="scientific">Maudiozyma exigua</name>
    <name type="common">Yeast</name>
    <name type="synonym">Kazachstania exigua</name>
    <dbReference type="NCBI Taxonomy" id="34358"/>
    <lineage>
        <taxon>Eukaryota</taxon>
        <taxon>Fungi</taxon>
        <taxon>Dikarya</taxon>
        <taxon>Ascomycota</taxon>
        <taxon>Saccharomycotina</taxon>
        <taxon>Saccharomycetes</taxon>
        <taxon>Saccharomycetales</taxon>
        <taxon>Saccharomycetaceae</taxon>
        <taxon>Maudiozyma</taxon>
    </lineage>
</organism>
<feature type="non-terminal residue" evidence="1">
    <location>
        <position position="137"/>
    </location>
</feature>
<dbReference type="OrthoDB" id="10403586at2759"/>
<gene>
    <name evidence="1" type="ORF">C6P45_003762</name>
</gene>
<dbReference type="AlphaFoldDB" id="A0A9P7B164"/>
<evidence type="ECO:0000313" key="1">
    <source>
        <dbReference type="EMBL" id="KAG0653680.1"/>
    </source>
</evidence>
<reference evidence="1 2" key="1">
    <citation type="submission" date="2020-11" db="EMBL/GenBank/DDBJ databases">
        <title>Kefir isolates.</title>
        <authorList>
            <person name="Marcisauskas S."/>
            <person name="Kim Y."/>
            <person name="Blasche S."/>
        </authorList>
    </citation>
    <scope>NUCLEOTIDE SEQUENCE [LARGE SCALE GENOMIC DNA]</scope>
    <source>
        <strain evidence="1 2">OG2</strain>
    </source>
</reference>